<gene>
    <name evidence="4" type="ordered locus">Desac_1767</name>
</gene>
<dbReference type="EMBL" id="CP002629">
    <property type="protein sequence ID" value="AEB09607.1"/>
    <property type="molecule type" value="Genomic_DNA"/>
</dbReference>
<dbReference type="AlphaFoldDB" id="F2NHY1"/>
<evidence type="ECO:0000313" key="4">
    <source>
        <dbReference type="EMBL" id="AEB09607.1"/>
    </source>
</evidence>
<dbReference type="eggNOG" id="COG1596">
    <property type="taxonomic scope" value="Bacteria"/>
</dbReference>
<proteinExistence type="predicted"/>
<dbReference type="InterPro" id="IPR049712">
    <property type="entry name" value="Poly_export"/>
</dbReference>
<reference evidence="4 5" key="1">
    <citation type="journal article" date="2011" name="Stand. Genomic Sci.">
        <title>Complete genome sequence of the acetate-degrading sulfate reducer Desulfobacca acetoxidans type strain (ASRB2).</title>
        <authorList>
            <person name="Goker M."/>
            <person name="Teshima H."/>
            <person name="Lapidus A."/>
            <person name="Nolan M."/>
            <person name="Lucas S."/>
            <person name="Hammon N."/>
            <person name="Deshpande S."/>
            <person name="Cheng J.F."/>
            <person name="Tapia R."/>
            <person name="Han C."/>
            <person name="Goodwin L."/>
            <person name="Pitluck S."/>
            <person name="Huntemann M."/>
            <person name="Liolios K."/>
            <person name="Ivanova N."/>
            <person name="Pagani I."/>
            <person name="Mavromatis K."/>
            <person name="Ovchinikova G."/>
            <person name="Pati A."/>
            <person name="Chen A."/>
            <person name="Palaniappan K."/>
            <person name="Land M."/>
            <person name="Hauser L."/>
            <person name="Brambilla E.M."/>
            <person name="Rohde M."/>
            <person name="Spring S."/>
            <person name="Detter J.C."/>
            <person name="Woyke T."/>
            <person name="Bristow J."/>
            <person name="Eisen J.A."/>
            <person name="Markowitz V."/>
            <person name="Hugenholtz P."/>
            <person name="Kyrpides N.C."/>
            <person name="Klenk H.P."/>
        </authorList>
    </citation>
    <scope>NUCLEOTIDE SEQUENCE [LARGE SCALE GENOMIC DNA]</scope>
    <source>
        <strain evidence="5">ATCC 700848 / DSM 11109 / ASRB2</strain>
    </source>
</reference>
<dbReference type="KEGG" id="dao:Desac_1767"/>
<evidence type="ECO:0000313" key="5">
    <source>
        <dbReference type="Proteomes" id="UP000000483"/>
    </source>
</evidence>
<accession>F2NHY1</accession>
<dbReference type="Pfam" id="PF02563">
    <property type="entry name" value="Poly_export"/>
    <property type="match status" value="1"/>
</dbReference>
<evidence type="ECO:0000256" key="1">
    <source>
        <dbReference type="ARBA" id="ARBA00022729"/>
    </source>
</evidence>
<dbReference type="InterPro" id="IPR003715">
    <property type="entry name" value="Poly_export_N"/>
</dbReference>
<dbReference type="InterPro" id="IPR019554">
    <property type="entry name" value="Soluble_ligand-bd"/>
</dbReference>
<evidence type="ECO:0000259" key="3">
    <source>
        <dbReference type="Pfam" id="PF10531"/>
    </source>
</evidence>
<feature type="domain" description="Soluble ligand binding" evidence="3">
    <location>
        <begin position="227"/>
        <end position="274"/>
    </location>
</feature>
<evidence type="ECO:0000259" key="2">
    <source>
        <dbReference type="Pfam" id="PF02563"/>
    </source>
</evidence>
<dbReference type="Gene3D" id="3.30.1950.10">
    <property type="entry name" value="wza like domain"/>
    <property type="match status" value="1"/>
</dbReference>
<dbReference type="PANTHER" id="PTHR33619">
    <property type="entry name" value="POLYSACCHARIDE EXPORT PROTEIN GFCE-RELATED"/>
    <property type="match status" value="1"/>
</dbReference>
<keyword evidence="5" id="KW-1185">Reference proteome</keyword>
<feature type="domain" description="Soluble ligand binding" evidence="3">
    <location>
        <begin position="126"/>
        <end position="167"/>
    </location>
</feature>
<protein>
    <submittedName>
        <fullName evidence="4">Polysaccharide export protein</fullName>
    </submittedName>
</protein>
<dbReference type="Gene3D" id="3.10.560.10">
    <property type="entry name" value="Outer membrane lipoprotein wza domain like"/>
    <property type="match status" value="2"/>
</dbReference>
<reference evidence="5" key="2">
    <citation type="submission" date="2011-03" db="EMBL/GenBank/DDBJ databases">
        <title>The complete genome of Desulfobacca acetoxidans DSM 11109.</title>
        <authorList>
            <consortium name="US DOE Joint Genome Institute (JGI-PGF)"/>
            <person name="Lucas S."/>
            <person name="Copeland A."/>
            <person name="Lapidus A."/>
            <person name="Bruce D."/>
            <person name="Goodwin L."/>
            <person name="Pitluck S."/>
            <person name="Peters L."/>
            <person name="Kyrpides N."/>
            <person name="Mavromatis K."/>
            <person name="Ivanova N."/>
            <person name="Ovchinnikova G."/>
            <person name="Teshima H."/>
            <person name="Detter J.C."/>
            <person name="Han C."/>
            <person name="Land M."/>
            <person name="Hauser L."/>
            <person name="Markowitz V."/>
            <person name="Cheng J.-F."/>
            <person name="Hugenholtz P."/>
            <person name="Woyke T."/>
            <person name="Wu D."/>
            <person name="Spring S."/>
            <person name="Schueler E."/>
            <person name="Brambilla E."/>
            <person name="Klenk H.-P."/>
            <person name="Eisen J.A."/>
        </authorList>
    </citation>
    <scope>NUCLEOTIDE SEQUENCE [LARGE SCALE GENOMIC DNA]</scope>
    <source>
        <strain evidence="5">ATCC 700848 / DSM 11109 / ASRB2</strain>
    </source>
</reference>
<organism evidence="4 5">
    <name type="scientific">Desulfobacca acetoxidans (strain ATCC 700848 / DSM 11109 / ASRB2)</name>
    <dbReference type="NCBI Taxonomy" id="880072"/>
    <lineage>
        <taxon>Bacteria</taxon>
        <taxon>Pseudomonadati</taxon>
        <taxon>Thermodesulfobacteriota</taxon>
        <taxon>Desulfobaccia</taxon>
        <taxon>Desulfobaccales</taxon>
        <taxon>Desulfobaccaceae</taxon>
        <taxon>Desulfobacca</taxon>
    </lineage>
</organism>
<keyword evidence="1" id="KW-0732">Signal</keyword>
<dbReference type="HOGENOM" id="CLU_038343_0_3_7"/>
<sequence length="301" mass="32855">MGDTIYFSWKGLFLLMRVKIFWPGLLAVLWLALGLGMTGEVAASQENYVLGPEDEIEIKVWDHDDLTRKLRVGLDGSISFPFIGHIKTKGLTLSQLQNELQRRLGDGYIIDPHVSITITDYKSQRFFVVGNVARPGTYPLTKNITVVEAISLAGGVASGGSGGKSATIGTAIIVRSPKGAKAEKPLLPEHAKPQDKLVVSLTGAMTGDPRHNVEIKNGDTIYVPALVYFVTGEVKKPGRYPYEEGLTILQAVTTAEGFTDKAAPKRTHIIREHGQVKEKIAVKLDDPIRPGDTIVVPEAWF</sequence>
<dbReference type="PANTHER" id="PTHR33619:SF3">
    <property type="entry name" value="POLYSACCHARIDE EXPORT PROTEIN GFCE-RELATED"/>
    <property type="match status" value="1"/>
</dbReference>
<dbReference type="Proteomes" id="UP000000483">
    <property type="component" value="Chromosome"/>
</dbReference>
<name>F2NHY1_DESAR</name>
<dbReference type="GO" id="GO:0015159">
    <property type="term" value="F:polysaccharide transmembrane transporter activity"/>
    <property type="evidence" value="ECO:0007669"/>
    <property type="project" value="InterPro"/>
</dbReference>
<dbReference type="STRING" id="880072.Desac_1767"/>
<dbReference type="OrthoDB" id="193635at2"/>
<dbReference type="Pfam" id="PF10531">
    <property type="entry name" value="SLBB"/>
    <property type="match status" value="2"/>
</dbReference>
<feature type="domain" description="Polysaccharide export protein N-terminal" evidence="2">
    <location>
        <begin position="43"/>
        <end position="118"/>
    </location>
</feature>